<gene>
    <name evidence="1" type="ORF">EVA_18826</name>
</gene>
<dbReference type="EMBL" id="AMCI01007183">
    <property type="protein sequence ID" value="EJW93068.1"/>
    <property type="molecule type" value="Genomic_DNA"/>
</dbReference>
<proteinExistence type="predicted"/>
<sequence length="30" mass="3495">MLDTDTRLSRARVQLCLKQPYLASALMRFP</sequence>
<dbReference type="AlphaFoldDB" id="J9FF83"/>
<organism evidence="1">
    <name type="scientific">gut metagenome</name>
    <dbReference type="NCBI Taxonomy" id="749906"/>
    <lineage>
        <taxon>unclassified sequences</taxon>
        <taxon>metagenomes</taxon>
        <taxon>organismal metagenomes</taxon>
    </lineage>
</organism>
<name>J9FF83_9ZZZZ</name>
<reference evidence="1" key="1">
    <citation type="journal article" date="2012" name="PLoS ONE">
        <title>Gene sets for utilization of primary and secondary nutrition supplies in the distal gut of endangered iberian lynx.</title>
        <authorList>
            <person name="Alcaide M."/>
            <person name="Messina E."/>
            <person name="Richter M."/>
            <person name="Bargiela R."/>
            <person name="Peplies J."/>
            <person name="Huws S.A."/>
            <person name="Newbold C.J."/>
            <person name="Golyshin P.N."/>
            <person name="Simon M.A."/>
            <person name="Lopez G."/>
            <person name="Yakimov M.M."/>
            <person name="Ferrer M."/>
        </authorList>
    </citation>
    <scope>NUCLEOTIDE SEQUENCE</scope>
</reference>
<feature type="non-terminal residue" evidence="1">
    <location>
        <position position="30"/>
    </location>
</feature>
<accession>J9FF83</accession>
<evidence type="ECO:0000313" key="1">
    <source>
        <dbReference type="EMBL" id="EJW93068.1"/>
    </source>
</evidence>
<protein>
    <submittedName>
        <fullName evidence="1">Uncharacterized protein</fullName>
    </submittedName>
</protein>
<comment type="caution">
    <text evidence="1">The sequence shown here is derived from an EMBL/GenBank/DDBJ whole genome shotgun (WGS) entry which is preliminary data.</text>
</comment>